<protein>
    <recommendedName>
        <fullName evidence="5">Transmembrane protein</fullName>
    </recommendedName>
</protein>
<feature type="transmembrane region" description="Helical" evidence="2">
    <location>
        <begin position="35"/>
        <end position="53"/>
    </location>
</feature>
<dbReference type="Proteomes" id="UP000606044">
    <property type="component" value="Unassembled WGS sequence"/>
</dbReference>
<evidence type="ECO:0000313" key="3">
    <source>
        <dbReference type="EMBL" id="GGF53847.1"/>
    </source>
</evidence>
<sequence>MPASRSPDVSSRIGRSAMEQAPHDASRGRGPVLRILHPVAGTIALMTILTFWLSTVFSELLGSQAAVVAVKLAIPWGFLLLIPALATTVATGFRMTRAPSRGLVSAKIRRMPFIGANGLLVLIPSALYLAAKADEGVFDAVFVTVQAVELTAGAINIVLLGLNMRDGLKLGRRRAARQ</sequence>
<reference evidence="3" key="1">
    <citation type="journal article" date="2014" name="Int. J. Syst. Evol. Microbiol.">
        <title>Complete genome sequence of Corynebacterium casei LMG S-19264T (=DSM 44701T), isolated from a smear-ripened cheese.</title>
        <authorList>
            <consortium name="US DOE Joint Genome Institute (JGI-PGF)"/>
            <person name="Walter F."/>
            <person name="Albersmeier A."/>
            <person name="Kalinowski J."/>
            <person name="Ruckert C."/>
        </authorList>
    </citation>
    <scope>NUCLEOTIDE SEQUENCE</scope>
    <source>
        <strain evidence="3">CCM 7897</strain>
    </source>
</reference>
<evidence type="ECO:0000313" key="4">
    <source>
        <dbReference type="Proteomes" id="UP000606044"/>
    </source>
</evidence>
<comment type="caution">
    <text evidence="3">The sequence shown here is derived from an EMBL/GenBank/DDBJ whole genome shotgun (WGS) entry which is preliminary data.</text>
</comment>
<keyword evidence="2" id="KW-1133">Transmembrane helix</keyword>
<feature type="transmembrane region" description="Helical" evidence="2">
    <location>
        <begin position="113"/>
        <end position="131"/>
    </location>
</feature>
<keyword evidence="2" id="KW-0812">Transmembrane</keyword>
<feature type="transmembrane region" description="Helical" evidence="2">
    <location>
        <begin position="73"/>
        <end position="93"/>
    </location>
</feature>
<keyword evidence="4" id="KW-1185">Reference proteome</keyword>
<keyword evidence="2" id="KW-0472">Membrane</keyword>
<gene>
    <name evidence="3" type="ORF">GCM10007301_11640</name>
</gene>
<accession>A0A917BRA7</accession>
<evidence type="ECO:0008006" key="5">
    <source>
        <dbReference type="Google" id="ProtNLM"/>
    </source>
</evidence>
<proteinExistence type="predicted"/>
<dbReference type="EMBL" id="BMCT01000001">
    <property type="protein sequence ID" value="GGF53847.1"/>
    <property type="molecule type" value="Genomic_DNA"/>
</dbReference>
<evidence type="ECO:0000256" key="2">
    <source>
        <dbReference type="SAM" id="Phobius"/>
    </source>
</evidence>
<evidence type="ECO:0000256" key="1">
    <source>
        <dbReference type="SAM" id="MobiDB-lite"/>
    </source>
</evidence>
<name>A0A917BRA7_9HYPH</name>
<feature type="region of interest" description="Disordered" evidence="1">
    <location>
        <begin position="1"/>
        <end position="27"/>
    </location>
</feature>
<dbReference type="AlphaFoldDB" id="A0A917BRA7"/>
<feature type="transmembrane region" description="Helical" evidence="2">
    <location>
        <begin position="143"/>
        <end position="164"/>
    </location>
</feature>
<reference evidence="3" key="2">
    <citation type="submission" date="2020-09" db="EMBL/GenBank/DDBJ databases">
        <authorList>
            <person name="Sun Q."/>
            <person name="Sedlacek I."/>
        </authorList>
    </citation>
    <scope>NUCLEOTIDE SEQUENCE</scope>
    <source>
        <strain evidence="3">CCM 7897</strain>
    </source>
</reference>
<organism evidence="3 4">
    <name type="scientific">Azorhizobium oxalatiphilum</name>
    <dbReference type="NCBI Taxonomy" id="980631"/>
    <lineage>
        <taxon>Bacteria</taxon>
        <taxon>Pseudomonadati</taxon>
        <taxon>Pseudomonadota</taxon>
        <taxon>Alphaproteobacteria</taxon>
        <taxon>Hyphomicrobiales</taxon>
        <taxon>Xanthobacteraceae</taxon>
        <taxon>Azorhizobium</taxon>
    </lineage>
</organism>